<dbReference type="InterPro" id="IPR052895">
    <property type="entry name" value="HetReg/Transcr_Mod"/>
</dbReference>
<gene>
    <name evidence="2" type="ORF">CB0940_08899</name>
    <name evidence="3" type="ORF">RHO25_010145</name>
</gene>
<name>A0A2G5HPH1_CERBT</name>
<dbReference type="OrthoDB" id="2157530at2759"/>
<evidence type="ECO:0000313" key="3">
    <source>
        <dbReference type="EMBL" id="WPB05493.1"/>
    </source>
</evidence>
<dbReference type="Pfam" id="PF06985">
    <property type="entry name" value="HET"/>
    <property type="match status" value="1"/>
</dbReference>
<sequence>MILNQDGNPMALPPYEYEKMPDKRSIRVLTLHPGLKFLPLKISLSVISLDDLQYPYEAISYVWGDATIKSPIACDGKKLVITKNLKEALEQFRDEDHPRVLWADALCINQTDLDERASQVMLMWDVYSQASQCLVWLGKPTADIRDARNLLTDLIHEIRKGFRSEEPEGEKLGSTAKLPKDGDFRHLIKHQGIIGGLLPLLESPEWQPLIDIFDLPYFSRIWVIQEINACSSATVFIGPHSFSWPDLVLAAQWIGTEYDTNRKLHIQRLARTKGWWTAGNMSSVFRRYTKEEDVAKILEAFHMCEATDSRDMIFALLGFEVVRRGLGEGVVVDYKVPVEELYAQFARIVLGKSAGLEILSYHWHGRTAERVNWTGTNLAAFPSWVPRWNEPPDQDVLLLGPLKEFNAGGGVARELLIEGNTLSVSGHVFDTVRDGSKIKWVDVSRNASRYVTLMAPMFAWPFNISEGGYTDLPSAEAINDFIFAITAGLNENHNRAMDGYLERGFNSWYNTLYAFGYNLFSLKGHMQFKSVPTPEWEEYQRSAYAVTKGRAILRTQSGRIGIGPYGTHEGDLVCALYGGDVLYVLRPIEDYFVLIGEAYFYGAMDGEVVSDDQKWPRRDFEIH</sequence>
<dbReference type="AlphaFoldDB" id="A0A2G5HPH1"/>
<organism evidence="2 4">
    <name type="scientific">Cercospora beticola</name>
    <name type="common">Sugarbeet leaf spot fungus</name>
    <dbReference type="NCBI Taxonomy" id="122368"/>
    <lineage>
        <taxon>Eukaryota</taxon>
        <taxon>Fungi</taxon>
        <taxon>Dikarya</taxon>
        <taxon>Ascomycota</taxon>
        <taxon>Pezizomycotina</taxon>
        <taxon>Dothideomycetes</taxon>
        <taxon>Dothideomycetidae</taxon>
        <taxon>Mycosphaerellales</taxon>
        <taxon>Mycosphaerellaceae</taxon>
        <taxon>Cercospora</taxon>
    </lineage>
</organism>
<dbReference type="PANTHER" id="PTHR24148:SF64">
    <property type="entry name" value="HETEROKARYON INCOMPATIBILITY DOMAIN-CONTAINING PROTEIN"/>
    <property type="match status" value="1"/>
</dbReference>
<accession>A0A2G5HPH1</accession>
<proteinExistence type="predicted"/>
<feature type="domain" description="Heterokaryon incompatibility" evidence="1">
    <location>
        <begin position="56"/>
        <end position="226"/>
    </location>
</feature>
<reference evidence="2 4" key="1">
    <citation type="submission" date="2015-10" db="EMBL/GenBank/DDBJ databases">
        <title>The cercosporin biosynthetic gene cluster was horizontally transferred to several fungal lineages and shown to be expanded in Cercospora beticola based on microsynteny with recipient genomes.</title>
        <authorList>
            <person name="De Jonge R."/>
            <person name="Ebert M.K."/>
            <person name="Suttle J.C."/>
            <person name="Jurick Ii W.M."/>
            <person name="Secor G.A."/>
            <person name="Thomma B.P."/>
            <person name="Van De Peer Y."/>
            <person name="Bolton M.D."/>
        </authorList>
    </citation>
    <scope>NUCLEOTIDE SEQUENCE [LARGE SCALE GENOMIC DNA]</scope>
    <source>
        <strain evidence="2 4">09-40</strain>
    </source>
</reference>
<dbReference type="InterPro" id="IPR010730">
    <property type="entry name" value="HET"/>
</dbReference>
<dbReference type="EMBL" id="LKMD01000104">
    <property type="protein sequence ID" value="PIA94163.1"/>
    <property type="molecule type" value="Genomic_DNA"/>
</dbReference>
<reference evidence="3 5" key="2">
    <citation type="submission" date="2023-09" db="EMBL/GenBank/DDBJ databases">
        <title>Complete-Gapless Cercospora beticola genome.</title>
        <authorList>
            <person name="Wyatt N.A."/>
            <person name="Spanner R.E."/>
            <person name="Bolton M.D."/>
        </authorList>
    </citation>
    <scope>NUCLEOTIDE SEQUENCE [LARGE SCALE GENOMIC DNA]</scope>
    <source>
        <strain evidence="3">Cb09-40</strain>
    </source>
</reference>
<dbReference type="PANTHER" id="PTHR24148">
    <property type="entry name" value="ANKYRIN REPEAT DOMAIN-CONTAINING PROTEIN 39 HOMOLOG-RELATED"/>
    <property type="match status" value="1"/>
</dbReference>
<protein>
    <recommendedName>
        <fullName evidence="1">Heterokaryon incompatibility domain-containing protein</fullName>
    </recommendedName>
</protein>
<evidence type="ECO:0000313" key="5">
    <source>
        <dbReference type="Proteomes" id="UP001302367"/>
    </source>
</evidence>
<dbReference type="EMBL" id="CP134189">
    <property type="protein sequence ID" value="WPB05493.1"/>
    <property type="molecule type" value="Genomic_DNA"/>
</dbReference>
<keyword evidence="5" id="KW-1185">Reference proteome</keyword>
<dbReference type="Proteomes" id="UP000230605">
    <property type="component" value="Chromosome 6"/>
</dbReference>
<evidence type="ECO:0000259" key="1">
    <source>
        <dbReference type="Pfam" id="PF06985"/>
    </source>
</evidence>
<evidence type="ECO:0000313" key="4">
    <source>
        <dbReference type="Proteomes" id="UP000230605"/>
    </source>
</evidence>
<evidence type="ECO:0000313" key="2">
    <source>
        <dbReference type="EMBL" id="PIA94163.1"/>
    </source>
</evidence>
<dbReference type="Proteomes" id="UP001302367">
    <property type="component" value="Chromosome 6"/>
</dbReference>
<dbReference type="Pfam" id="PF26639">
    <property type="entry name" value="Het-6_barrel"/>
    <property type="match status" value="1"/>
</dbReference>